<dbReference type="GO" id="GO:0035435">
    <property type="term" value="P:phosphate ion transmembrane transport"/>
    <property type="evidence" value="ECO:0007669"/>
    <property type="project" value="InterPro"/>
</dbReference>
<keyword evidence="3 4" id="KW-0592">Phosphate transport</keyword>
<comment type="similarity">
    <text evidence="1 4">Belongs to the PstS family.</text>
</comment>
<name>A0A399JDM8_9MICC</name>
<dbReference type="InterPro" id="IPR005673">
    <property type="entry name" value="ABC_phos-bd_PstS"/>
</dbReference>
<feature type="signal peptide" evidence="6">
    <location>
        <begin position="1"/>
        <end position="22"/>
    </location>
</feature>
<dbReference type="RefSeq" id="WP_119423695.1">
    <property type="nucleotide sequence ID" value="NZ_QQXK01000004.1"/>
</dbReference>
<accession>A0A399JDM8</accession>
<evidence type="ECO:0000256" key="5">
    <source>
        <dbReference type="SAM" id="MobiDB-lite"/>
    </source>
</evidence>
<dbReference type="PANTHER" id="PTHR42996:SF1">
    <property type="entry name" value="PHOSPHATE-BINDING PROTEIN PSTS"/>
    <property type="match status" value="1"/>
</dbReference>
<evidence type="ECO:0000256" key="3">
    <source>
        <dbReference type="ARBA" id="ARBA00022592"/>
    </source>
</evidence>
<evidence type="ECO:0000256" key="6">
    <source>
        <dbReference type="SAM" id="SignalP"/>
    </source>
</evidence>
<dbReference type="AlphaFoldDB" id="A0A399JDM8"/>
<keyword evidence="2 4" id="KW-0813">Transport</keyword>
<evidence type="ECO:0000313" key="9">
    <source>
        <dbReference type="Proteomes" id="UP000265419"/>
    </source>
</evidence>
<keyword evidence="6" id="KW-0732">Signal</keyword>
<dbReference type="SUPFAM" id="SSF53850">
    <property type="entry name" value="Periplasmic binding protein-like II"/>
    <property type="match status" value="1"/>
</dbReference>
<evidence type="ECO:0000259" key="7">
    <source>
        <dbReference type="Pfam" id="PF12849"/>
    </source>
</evidence>
<dbReference type="PROSITE" id="PS51257">
    <property type="entry name" value="PROKAR_LIPOPROTEIN"/>
    <property type="match status" value="1"/>
</dbReference>
<protein>
    <recommendedName>
        <fullName evidence="4">Phosphate-binding protein</fullName>
    </recommendedName>
</protein>
<comment type="caution">
    <text evidence="8">The sequence shown here is derived from an EMBL/GenBank/DDBJ whole genome shotgun (WGS) entry which is preliminary data.</text>
</comment>
<dbReference type="Pfam" id="PF12849">
    <property type="entry name" value="PBP_like_2"/>
    <property type="match status" value="1"/>
</dbReference>
<evidence type="ECO:0000256" key="2">
    <source>
        <dbReference type="ARBA" id="ARBA00022448"/>
    </source>
</evidence>
<dbReference type="GO" id="GO:0043190">
    <property type="term" value="C:ATP-binding cassette (ABC) transporter complex"/>
    <property type="evidence" value="ECO:0007669"/>
    <property type="project" value="InterPro"/>
</dbReference>
<keyword evidence="9" id="KW-1185">Reference proteome</keyword>
<dbReference type="Proteomes" id="UP000265419">
    <property type="component" value="Unassembled WGS sequence"/>
</dbReference>
<sequence length="387" mass="39146">MKLTRIGQAAAVLSIAALGLTACGGSNNPGTSSSGAGTSGSGSGSASGSASASDAPQVTGTLTGSGASSQQSAMAAWAEGADGIKSVQSGLKVQYSPDGSGAGVKKLIAGQVQFAGSDAALDADEQKQVQTFCGPEGAMNIPVYIAPIAVSFKLSGVDKLNLDASTVAKIFSNKITKWNDPAIAALNEGVTLPDAKITPIHRADESGTTDNFTEYLHSAAASDWSWDPAKAWPSDLAGESAAKTSGVVGLAAQTEGSITYADLAAATNLSHASIKVGEEYVVPTEEAAAKIVEASKRVESTNKNDMAVEIDYSNAPAGSYPVTMVSYQIFCQTYKDQNTVDMVKAWGTFVSSQAGQTAAQDEVGSAPLAASISDEAAKAIATITVAK</sequence>
<dbReference type="Gene3D" id="3.40.190.10">
    <property type="entry name" value="Periplasmic binding protein-like II"/>
    <property type="match status" value="2"/>
</dbReference>
<dbReference type="PIRSF" id="PIRSF002756">
    <property type="entry name" value="PstS"/>
    <property type="match status" value="1"/>
</dbReference>
<gene>
    <name evidence="8" type="ORF">DWB68_03230</name>
</gene>
<feature type="domain" description="PBP" evidence="7">
    <location>
        <begin position="55"/>
        <end position="352"/>
    </location>
</feature>
<feature type="region of interest" description="Disordered" evidence="5">
    <location>
        <begin position="28"/>
        <end position="66"/>
    </location>
</feature>
<evidence type="ECO:0000256" key="1">
    <source>
        <dbReference type="ARBA" id="ARBA00008725"/>
    </source>
</evidence>
<dbReference type="GO" id="GO:0042301">
    <property type="term" value="F:phosphate ion binding"/>
    <property type="evidence" value="ECO:0007669"/>
    <property type="project" value="InterPro"/>
</dbReference>
<dbReference type="CDD" id="cd13565">
    <property type="entry name" value="PBP2_PstS"/>
    <property type="match status" value="1"/>
</dbReference>
<dbReference type="EMBL" id="QQXK01000004">
    <property type="protein sequence ID" value="RII43324.1"/>
    <property type="molecule type" value="Genomic_DNA"/>
</dbReference>
<reference evidence="8 9" key="1">
    <citation type="submission" date="2018-07" db="EMBL/GenBank/DDBJ databases">
        <title>Arthrobacter sp. nov., isolated from raw cow's milk with high bacterial count.</title>
        <authorList>
            <person name="Hahne J."/>
            <person name="Isele D."/>
            <person name="Lipski A."/>
        </authorList>
    </citation>
    <scope>NUCLEOTIDE SEQUENCE [LARGE SCALE GENOMIC DNA]</scope>
    <source>
        <strain evidence="8 9">JZ R-35</strain>
    </source>
</reference>
<evidence type="ECO:0000256" key="4">
    <source>
        <dbReference type="PIRNR" id="PIRNR002756"/>
    </source>
</evidence>
<dbReference type="InterPro" id="IPR050962">
    <property type="entry name" value="Phosphate-bind_PstS"/>
</dbReference>
<organism evidence="8 9">
    <name type="scientific">Galactobacter valiniphilus</name>
    <dbReference type="NCBI Taxonomy" id="2676122"/>
    <lineage>
        <taxon>Bacteria</taxon>
        <taxon>Bacillati</taxon>
        <taxon>Actinomycetota</taxon>
        <taxon>Actinomycetes</taxon>
        <taxon>Micrococcales</taxon>
        <taxon>Micrococcaceae</taxon>
        <taxon>Galactobacter</taxon>
    </lineage>
</organism>
<proteinExistence type="inferred from homology"/>
<evidence type="ECO:0000313" key="8">
    <source>
        <dbReference type="EMBL" id="RII43324.1"/>
    </source>
</evidence>
<feature type="chain" id="PRO_5038525064" description="Phosphate-binding protein" evidence="6">
    <location>
        <begin position="23"/>
        <end position="387"/>
    </location>
</feature>
<dbReference type="PANTHER" id="PTHR42996">
    <property type="entry name" value="PHOSPHATE-BINDING PROTEIN PSTS"/>
    <property type="match status" value="1"/>
</dbReference>
<dbReference type="InterPro" id="IPR024370">
    <property type="entry name" value="PBP_domain"/>
</dbReference>